<evidence type="ECO:0000256" key="8">
    <source>
        <dbReference type="SAM" id="Phobius"/>
    </source>
</evidence>
<dbReference type="KEGG" id="jte:ASJ30_10175"/>
<feature type="transmembrane region" description="Helical" evidence="8">
    <location>
        <begin position="131"/>
        <end position="153"/>
    </location>
</feature>
<keyword evidence="11" id="KW-1185">Reference proteome</keyword>
<evidence type="ECO:0000313" key="9">
    <source>
        <dbReference type="EMBL" id="APH01847.1"/>
    </source>
</evidence>
<keyword evidence="5 8" id="KW-0812">Transmembrane</keyword>
<dbReference type="EMBL" id="CP062789">
    <property type="protein sequence ID" value="QOK21779.1"/>
    <property type="molecule type" value="Genomic_DNA"/>
</dbReference>
<dbReference type="GO" id="GO:0005886">
    <property type="term" value="C:plasma membrane"/>
    <property type="evidence" value="ECO:0007669"/>
    <property type="project" value="UniProtKB-SubCell"/>
</dbReference>
<evidence type="ECO:0000256" key="6">
    <source>
        <dbReference type="ARBA" id="ARBA00022989"/>
    </source>
</evidence>
<evidence type="ECO:0000256" key="5">
    <source>
        <dbReference type="ARBA" id="ARBA00022692"/>
    </source>
</evidence>
<evidence type="ECO:0000313" key="12">
    <source>
        <dbReference type="Proteomes" id="UP000593998"/>
    </source>
</evidence>
<feature type="transmembrane region" description="Helical" evidence="8">
    <location>
        <begin position="189"/>
        <end position="222"/>
    </location>
</feature>
<proteinExistence type="inferred from homology"/>
<evidence type="ECO:0000313" key="10">
    <source>
        <dbReference type="EMBL" id="QOK21779.1"/>
    </source>
</evidence>
<comment type="similarity">
    <text evidence="2">Belongs to the AzlC family.</text>
</comment>
<keyword evidence="7 8" id="KW-0472">Membrane</keyword>
<feature type="transmembrane region" description="Helical" evidence="8">
    <location>
        <begin position="20"/>
        <end position="40"/>
    </location>
</feature>
<dbReference type="PANTHER" id="PTHR34979">
    <property type="entry name" value="INNER MEMBRANE PROTEIN YGAZ"/>
    <property type="match status" value="1"/>
</dbReference>
<dbReference type="RefSeq" id="WP_072625005.1">
    <property type="nucleotide sequence ID" value="NZ_CP013290.1"/>
</dbReference>
<dbReference type="PANTHER" id="PTHR34979:SF1">
    <property type="entry name" value="INNER MEMBRANE PROTEIN YGAZ"/>
    <property type="match status" value="1"/>
</dbReference>
<dbReference type="Proteomes" id="UP000593998">
    <property type="component" value="Chromosome"/>
</dbReference>
<keyword evidence="4" id="KW-1003">Cell membrane</keyword>
<gene>
    <name evidence="9" type="ORF">ASJ30_10175</name>
    <name evidence="10" type="ORF">IGS73_11610</name>
</gene>
<dbReference type="Pfam" id="PF03591">
    <property type="entry name" value="AzlC"/>
    <property type="match status" value="1"/>
</dbReference>
<evidence type="ECO:0000313" key="11">
    <source>
        <dbReference type="Proteomes" id="UP000182938"/>
    </source>
</evidence>
<reference evidence="10 12" key="2">
    <citation type="submission" date="2020-10" db="EMBL/GenBank/DDBJ databases">
        <title>Janibacter indicus TT2 genome sequence.</title>
        <authorList>
            <person name="Lee K."/>
            <person name="Ganzorig M."/>
        </authorList>
    </citation>
    <scope>NUCLEOTIDE SEQUENCE [LARGE SCALE GENOMIC DNA]</scope>
    <source>
        <strain evidence="10 12">TT2</strain>
    </source>
</reference>
<keyword evidence="3" id="KW-0813">Transport</keyword>
<protein>
    <submittedName>
        <fullName evidence="10">AzlC family ABC transporter permease</fullName>
    </submittedName>
    <submittedName>
        <fullName evidence="9">Branched-chain amino acid ABC transporter permease</fullName>
    </submittedName>
</protein>
<dbReference type="Proteomes" id="UP000182938">
    <property type="component" value="Chromosome"/>
</dbReference>
<comment type="subcellular location">
    <subcellularLocation>
        <location evidence="1">Cell membrane</location>
        <topology evidence="1">Multi-pass membrane protein</topology>
    </subcellularLocation>
</comment>
<keyword evidence="6 8" id="KW-1133">Transmembrane helix</keyword>
<sequence length="240" mass="24259">MSATPFAAEHAAARRQGISVGLATGVYGVSFGALGIAAGLDVWQTVALSLLLFTGGSQFALVGIIASGGSPITAVATSTLLGIRNGLYGLQLARVLRLTGWRRAGAAHLTIDESTAVALAQEEPEVQRTGFWAAGLGVYVFWNLSTLVGALVGNAIGDPRIWGLDAAAAAAFVALIWPRLKDRTGQVTAALAAVIALISFAPMPAGVPVLLAAVAAVVVGLASAGPSSAHDIEQPEGDLL</sequence>
<accession>A0A1L3MHE6</accession>
<name>A0A1L3MHE6_9MICO</name>
<feature type="transmembrane region" description="Helical" evidence="8">
    <location>
        <begin position="159"/>
        <end position="177"/>
    </location>
</feature>
<reference evidence="9 11" key="1">
    <citation type="submission" date="2015-11" db="EMBL/GenBank/DDBJ databases">
        <authorList>
            <person name="Zhang Y."/>
            <person name="Guo Z."/>
        </authorList>
    </citation>
    <scope>NUCLEOTIDE SEQUENCE [LARGE SCALE GENOMIC DNA]</scope>
    <source>
        <strain evidence="9 11">YFY001</strain>
    </source>
</reference>
<dbReference type="InterPro" id="IPR011606">
    <property type="entry name" value="Brnchd-chn_aa_trnsp_permease"/>
</dbReference>
<dbReference type="GO" id="GO:1903785">
    <property type="term" value="P:L-valine transmembrane transport"/>
    <property type="evidence" value="ECO:0007669"/>
    <property type="project" value="TreeGrafter"/>
</dbReference>
<dbReference type="AlphaFoldDB" id="A0A1L3MHE6"/>
<evidence type="ECO:0000256" key="1">
    <source>
        <dbReference type="ARBA" id="ARBA00004651"/>
    </source>
</evidence>
<evidence type="ECO:0000256" key="2">
    <source>
        <dbReference type="ARBA" id="ARBA00010735"/>
    </source>
</evidence>
<evidence type="ECO:0000256" key="4">
    <source>
        <dbReference type="ARBA" id="ARBA00022475"/>
    </source>
</evidence>
<evidence type="ECO:0000256" key="7">
    <source>
        <dbReference type="ARBA" id="ARBA00023136"/>
    </source>
</evidence>
<evidence type="ECO:0000256" key="3">
    <source>
        <dbReference type="ARBA" id="ARBA00022448"/>
    </source>
</evidence>
<dbReference type="EMBL" id="CP013290">
    <property type="protein sequence ID" value="APH01847.1"/>
    <property type="molecule type" value="Genomic_DNA"/>
</dbReference>
<organism evidence="9 11">
    <name type="scientific">Janibacter indicus</name>
    <dbReference type="NCBI Taxonomy" id="857417"/>
    <lineage>
        <taxon>Bacteria</taxon>
        <taxon>Bacillati</taxon>
        <taxon>Actinomycetota</taxon>
        <taxon>Actinomycetes</taxon>
        <taxon>Micrococcales</taxon>
        <taxon>Intrasporangiaceae</taxon>
        <taxon>Janibacter</taxon>
    </lineage>
</organism>